<dbReference type="InterPro" id="IPR000406">
    <property type="entry name" value="Rho_GDI"/>
</dbReference>
<dbReference type="InterPro" id="IPR014756">
    <property type="entry name" value="Ig_E-set"/>
</dbReference>
<dbReference type="Gene3D" id="2.70.50.30">
    <property type="entry name" value="Coagulation Factor XIII, subunit A, domain 1"/>
    <property type="match status" value="1"/>
</dbReference>
<dbReference type="GO" id="GO:0016020">
    <property type="term" value="C:membrane"/>
    <property type="evidence" value="ECO:0007669"/>
    <property type="project" value="TreeGrafter"/>
</dbReference>
<evidence type="ECO:0000256" key="3">
    <source>
        <dbReference type="ARBA" id="ARBA00022490"/>
    </source>
</evidence>
<dbReference type="GO" id="GO:0007266">
    <property type="term" value="P:Rho protein signal transduction"/>
    <property type="evidence" value="ECO:0007669"/>
    <property type="project" value="InterPro"/>
</dbReference>
<dbReference type="PANTHER" id="PTHR10980">
    <property type="entry name" value="RHO GDP-DISSOCIATION INHIBITOR"/>
    <property type="match status" value="1"/>
</dbReference>
<name>A0A0A9DEQ7_ARUDO</name>
<protein>
    <recommendedName>
        <fullName evidence="6">Rho GDP-dissociation inhibitor 1</fullName>
    </recommendedName>
</protein>
<feature type="region of interest" description="Disordered" evidence="4">
    <location>
        <begin position="1"/>
        <end position="35"/>
    </location>
</feature>
<comment type="similarity">
    <text evidence="2">Belongs to the Rho GDI family.</text>
</comment>
<dbReference type="GO" id="GO:0005094">
    <property type="term" value="F:Rho GDP-dissociation inhibitor activity"/>
    <property type="evidence" value="ECO:0007669"/>
    <property type="project" value="InterPro"/>
</dbReference>
<comment type="subcellular location">
    <subcellularLocation>
        <location evidence="1">Cytoplasm</location>
    </subcellularLocation>
</comment>
<feature type="compositionally biased region" description="Acidic residues" evidence="4">
    <location>
        <begin position="16"/>
        <end position="30"/>
    </location>
</feature>
<proteinExistence type="inferred from homology"/>
<reference evidence="5" key="2">
    <citation type="journal article" date="2015" name="Data Brief">
        <title>Shoot transcriptome of the giant reed, Arundo donax.</title>
        <authorList>
            <person name="Barrero R.A."/>
            <person name="Guerrero F.D."/>
            <person name="Moolhuijzen P."/>
            <person name="Goolsby J.A."/>
            <person name="Tidwell J."/>
            <person name="Bellgard S.E."/>
            <person name="Bellgard M.I."/>
        </authorList>
    </citation>
    <scope>NUCLEOTIDE SEQUENCE</scope>
    <source>
        <tissue evidence="5">Shoot tissue taken approximately 20 cm above the soil surface</tissue>
    </source>
</reference>
<reference evidence="5" key="1">
    <citation type="submission" date="2014-09" db="EMBL/GenBank/DDBJ databases">
        <authorList>
            <person name="Magalhaes I.L.F."/>
            <person name="Oliveira U."/>
            <person name="Santos F.R."/>
            <person name="Vidigal T.H.D.A."/>
            <person name="Brescovit A.D."/>
            <person name="Santos A.J."/>
        </authorList>
    </citation>
    <scope>NUCLEOTIDE SEQUENCE</scope>
    <source>
        <tissue evidence="5">Shoot tissue taken approximately 20 cm above the soil surface</tissue>
    </source>
</reference>
<dbReference type="SUPFAM" id="SSF81296">
    <property type="entry name" value="E set domains"/>
    <property type="match status" value="1"/>
</dbReference>
<evidence type="ECO:0000256" key="4">
    <source>
        <dbReference type="SAM" id="MobiDB-lite"/>
    </source>
</evidence>
<dbReference type="EMBL" id="GBRH01215648">
    <property type="protein sequence ID" value="JAD82247.1"/>
    <property type="molecule type" value="Transcribed_RNA"/>
</dbReference>
<accession>A0A0A9DEQ7</accession>
<sequence>MDKEQNKEASVSINNDDADTNVGEDDYDDEDGKRTMVLGPQVPLKEHLELDKDDDSLRRWKEQLLGDVDTTKLGDSAEPEVAILNLSILTPE</sequence>
<evidence type="ECO:0000256" key="2">
    <source>
        <dbReference type="ARBA" id="ARBA00009758"/>
    </source>
</evidence>
<dbReference type="AlphaFoldDB" id="A0A0A9DEQ7"/>
<dbReference type="InterPro" id="IPR024792">
    <property type="entry name" value="RhoGDI_dom_sf"/>
</dbReference>
<dbReference type="PANTHER" id="PTHR10980:SF38">
    <property type="entry name" value="RHO GDP-DISSOCIATION INHIBITOR 1"/>
    <property type="match status" value="1"/>
</dbReference>
<evidence type="ECO:0000313" key="5">
    <source>
        <dbReference type="EMBL" id="JAD82247.1"/>
    </source>
</evidence>
<dbReference type="GO" id="GO:0005829">
    <property type="term" value="C:cytosol"/>
    <property type="evidence" value="ECO:0007669"/>
    <property type="project" value="TreeGrafter"/>
</dbReference>
<evidence type="ECO:0008006" key="6">
    <source>
        <dbReference type="Google" id="ProtNLM"/>
    </source>
</evidence>
<organism evidence="5">
    <name type="scientific">Arundo donax</name>
    <name type="common">Giant reed</name>
    <name type="synonym">Donax arundinaceus</name>
    <dbReference type="NCBI Taxonomy" id="35708"/>
    <lineage>
        <taxon>Eukaryota</taxon>
        <taxon>Viridiplantae</taxon>
        <taxon>Streptophyta</taxon>
        <taxon>Embryophyta</taxon>
        <taxon>Tracheophyta</taxon>
        <taxon>Spermatophyta</taxon>
        <taxon>Magnoliopsida</taxon>
        <taxon>Liliopsida</taxon>
        <taxon>Poales</taxon>
        <taxon>Poaceae</taxon>
        <taxon>PACMAD clade</taxon>
        <taxon>Arundinoideae</taxon>
        <taxon>Arundineae</taxon>
        <taxon>Arundo</taxon>
    </lineage>
</organism>
<dbReference type="Pfam" id="PF02115">
    <property type="entry name" value="Rho_GDI"/>
    <property type="match status" value="1"/>
</dbReference>
<evidence type="ECO:0000256" key="1">
    <source>
        <dbReference type="ARBA" id="ARBA00004496"/>
    </source>
</evidence>
<keyword evidence="3" id="KW-0963">Cytoplasm</keyword>